<dbReference type="Proteomes" id="UP000198582">
    <property type="component" value="Unassembled WGS sequence"/>
</dbReference>
<feature type="transmembrane region" description="Helical" evidence="6">
    <location>
        <begin position="294"/>
        <end position="314"/>
    </location>
</feature>
<dbReference type="Gene3D" id="1.20.1740.10">
    <property type="entry name" value="Amino acid/polyamine transporter I"/>
    <property type="match status" value="1"/>
</dbReference>
<evidence type="ECO:0000313" key="7">
    <source>
        <dbReference type="EMBL" id="SEP44673.1"/>
    </source>
</evidence>
<dbReference type="STRING" id="394193.SAMN04489732_109277"/>
<feature type="transmembrane region" description="Helical" evidence="6">
    <location>
        <begin position="51"/>
        <end position="74"/>
    </location>
</feature>
<feature type="transmembrane region" description="Helical" evidence="6">
    <location>
        <begin position="203"/>
        <end position="227"/>
    </location>
</feature>
<dbReference type="GO" id="GO:0022857">
    <property type="term" value="F:transmembrane transporter activity"/>
    <property type="evidence" value="ECO:0007669"/>
    <property type="project" value="InterPro"/>
</dbReference>
<dbReference type="GO" id="GO:0005886">
    <property type="term" value="C:plasma membrane"/>
    <property type="evidence" value="ECO:0007669"/>
    <property type="project" value="UniProtKB-SubCell"/>
</dbReference>
<protein>
    <submittedName>
        <fullName evidence="7">Amino acid transporter</fullName>
    </submittedName>
</protein>
<gene>
    <name evidence="7" type="ORF">SAMN04489732_109277</name>
</gene>
<evidence type="ECO:0000256" key="1">
    <source>
        <dbReference type="ARBA" id="ARBA00004651"/>
    </source>
</evidence>
<proteinExistence type="predicted"/>
<sequence length="483" mass="50899">MTAAKDADQPAAKLNGVLGVGSIVFMVVAAAAPLGVVAATFPVVISVEESIGAPLFFALTTVLLLLFSIGYTQMSRYVPNAGAFYSYIQAGMGRVIGTGAATLAYISYLVLLVGSTAYFGVSASNAGRTFLHVDLPWWFWCLVGFAIAGFLGYRNVDLSARVLGVALVLETLIVVVLDVAIVAKGGHSGLSAAPLSPSNLTQGAPALGFMFAFLCFFGFEATAVFRNEAKDPSRTVPRATYIAVIGIGVFYAVTMWCVINGMGVDRAVAVSTADPTGAVLDLARDYVAPVMRDVMLVLLLTSQFACTLSFHNVVTRYQFTMGAKKVLPAWLGVVNLKHRTPSRSSLVVSAVTMSAMALVALLGLDPVTQVFTWFSGAATLGIVAMMAMTGVAVILFFRRHTTERGLWRTLIAPLLSSLGLFTILALVVANFGLLVGGDGAAAWILSVLIIVSFAAGLVVAVVMRRRQPSAYAALHDESETVLS</sequence>
<feature type="transmembrane region" description="Helical" evidence="6">
    <location>
        <begin position="163"/>
        <end position="183"/>
    </location>
</feature>
<evidence type="ECO:0000256" key="4">
    <source>
        <dbReference type="ARBA" id="ARBA00022989"/>
    </source>
</evidence>
<dbReference type="AlphaFoldDB" id="A0A1H8XY28"/>
<comment type="subcellular location">
    <subcellularLocation>
        <location evidence="1">Cell membrane</location>
        <topology evidence="1">Multi-pass membrane protein</topology>
    </subcellularLocation>
</comment>
<feature type="transmembrane region" description="Helical" evidence="6">
    <location>
        <begin position="409"/>
        <end position="434"/>
    </location>
</feature>
<keyword evidence="4 6" id="KW-1133">Transmembrane helix</keyword>
<reference evidence="8" key="1">
    <citation type="submission" date="2016-10" db="EMBL/GenBank/DDBJ databases">
        <authorList>
            <person name="Varghese N."/>
            <person name="Submissions S."/>
        </authorList>
    </citation>
    <scope>NUCLEOTIDE SEQUENCE [LARGE SCALE GENOMIC DNA]</scope>
    <source>
        <strain evidence="8">DSM 44993</strain>
    </source>
</reference>
<evidence type="ECO:0000256" key="6">
    <source>
        <dbReference type="SAM" id="Phobius"/>
    </source>
</evidence>
<feature type="transmembrane region" description="Helical" evidence="6">
    <location>
        <begin position="440"/>
        <end position="462"/>
    </location>
</feature>
<feature type="transmembrane region" description="Helical" evidence="6">
    <location>
        <begin position="23"/>
        <end position="45"/>
    </location>
</feature>
<feature type="transmembrane region" description="Helical" evidence="6">
    <location>
        <begin position="95"/>
        <end position="117"/>
    </location>
</feature>
<dbReference type="PANTHER" id="PTHR42770:SF16">
    <property type="entry name" value="AMINO ACID PERMEASE"/>
    <property type="match status" value="1"/>
</dbReference>
<keyword evidence="8" id="KW-1185">Reference proteome</keyword>
<dbReference type="PIRSF" id="PIRSF006060">
    <property type="entry name" value="AA_transporter"/>
    <property type="match status" value="1"/>
</dbReference>
<name>A0A1H8XY28_9PSEU</name>
<feature type="transmembrane region" description="Helical" evidence="6">
    <location>
        <begin position="370"/>
        <end position="397"/>
    </location>
</feature>
<feature type="transmembrane region" description="Helical" evidence="6">
    <location>
        <begin position="137"/>
        <end position="156"/>
    </location>
</feature>
<dbReference type="RefSeq" id="WP_218156831.1">
    <property type="nucleotide sequence ID" value="NZ_FOEF01000009.1"/>
</dbReference>
<evidence type="ECO:0000256" key="5">
    <source>
        <dbReference type="ARBA" id="ARBA00023136"/>
    </source>
</evidence>
<evidence type="ECO:0000256" key="2">
    <source>
        <dbReference type="ARBA" id="ARBA00022475"/>
    </source>
</evidence>
<organism evidence="7 8">
    <name type="scientific">Amycolatopsis saalfeldensis</name>
    <dbReference type="NCBI Taxonomy" id="394193"/>
    <lineage>
        <taxon>Bacteria</taxon>
        <taxon>Bacillati</taxon>
        <taxon>Actinomycetota</taxon>
        <taxon>Actinomycetes</taxon>
        <taxon>Pseudonocardiales</taxon>
        <taxon>Pseudonocardiaceae</taxon>
        <taxon>Amycolatopsis</taxon>
    </lineage>
</organism>
<dbReference type="PANTHER" id="PTHR42770">
    <property type="entry name" value="AMINO ACID TRANSPORTER-RELATED"/>
    <property type="match status" value="1"/>
</dbReference>
<keyword evidence="5 6" id="KW-0472">Membrane</keyword>
<dbReference type="InterPro" id="IPR050367">
    <property type="entry name" value="APC_superfamily"/>
</dbReference>
<feature type="transmembrane region" description="Helical" evidence="6">
    <location>
        <begin position="239"/>
        <end position="262"/>
    </location>
</feature>
<dbReference type="InterPro" id="IPR002293">
    <property type="entry name" value="AA/rel_permease1"/>
</dbReference>
<keyword evidence="3 6" id="KW-0812">Transmembrane</keyword>
<dbReference type="EMBL" id="FOEF01000009">
    <property type="protein sequence ID" value="SEP44673.1"/>
    <property type="molecule type" value="Genomic_DNA"/>
</dbReference>
<keyword evidence="2" id="KW-1003">Cell membrane</keyword>
<feature type="transmembrane region" description="Helical" evidence="6">
    <location>
        <begin position="346"/>
        <end position="364"/>
    </location>
</feature>
<evidence type="ECO:0000313" key="8">
    <source>
        <dbReference type="Proteomes" id="UP000198582"/>
    </source>
</evidence>
<evidence type="ECO:0000256" key="3">
    <source>
        <dbReference type="ARBA" id="ARBA00022692"/>
    </source>
</evidence>
<dbReference type="Pfam" id="PF13520">
    <property type="entry name" value="AA_permease_2"/>
    <property type="match status" value="1"/>
</dbReference>
<accession>A0A1H8XY28</accession>